<gene>
    <name evidence="1" type="ORF">PGQ11_014540</name>
</gene>
<dbReference type="EMBL" id="JAPCWZ010000009">
    <property type="protein sequence ID" value="KAK8852061.1"/>
    <property type="molecule type" value="Genomic_DNA"/>
</dbReference>
<name>A0ABR2HSM1_9PEZI</name>
<proteinExistence type="predicted"/>
<protein>
    <submittedName>
        <fullName evidence="1">Uncharacterized protein</fullName>
    </submittedName>
</protein>
<comment type="caution">
    <text evidence="1">The sequence shown here is derived from an EMBL/GenBank/DDBJ whole genome shotgun (WGS) entry which is preliminary data.</text>
</comment>
<evidence type="ECO:0000313" key="1">
    <source>
        <dbReference type="EMBL" id="KAK8852061.1"/>
    </source>
</evidence>
<organism evidence="1 2">
    <name type="scientific">Apiospora arundinis</name>
    <dbReference type="NCBI Taxonomy" id="335852"/>
    <lineage>
        <taxon>Eukaryota</taxon>
        <taxon>Fungi</taxon>
        <taxon>Dikarya</taxon>
        <taxon>Ascomycota</taxon>
        <taxon>Pezizomycotina</taxon>
        <taxon>Sordariomycetes</taxon>
        <taxon>Xylariomycetidae</taxon>
        <taxon>Amphisphaeriales</taxon>
        <taxon>Apiosporaceae</taxon>
        <taxon>Apiospora</taxon>
    </lineage>
</organism>
<accession>A0ABR2HSM1</accession>
<evidence type="ECO:0000313" key="2">
    <source>
        <dbReference type="Proteomes" id="UP001390339"/>
    </source>
</evidence>
<keyword evidence="2" id="KW-1185">Reference proteome</keyword>
<reference evidence="1 2" key="1">
    <citation type="journal article" date="2024" name="IMA Fungus">
        <title>Apiospora arundinis, a panoply of carbohydrate-active enzymes and secondary metabolites.</title>
        <authorList>
            <person name="Sorensen T."/>
            <person name="Petersen C."/>
            <person name="Muurmann A.T."/>
            <person name="Christiansen J.V."/>
            <person name="Brundto M.L."/>
            <person name="Overgaard C.K."/>
            <person name="Boysen A.T."/>
            <person name="Wollenberg R.D."/>
            <person name="Larsen T.O."/>
            <person name="Sorensen J.L."/>
            <person name="Nielsen K.L."/>
            <person name="Sondergaard T.E."/>
        </authorList>
    </citation>
    <scope>NUCLEOTIDE SEQUENCE [LARGE SCALE GENOMIC DNA]</scope>
    <source>
        <strain evidence="1 2">AAU 773</strain>
    </source>
</reference>
<sequence>MTGASNIASICPIWLLKDQPLSKYVLVATILILNMIGTREGLVPLALLIARGPRQAGHHALPVDVGLGRVGRSRGHGHSRLDRLLQLCHTLAERLLLLDIAVAAEDATEIGHVRHKGLATHARGDLGGRDLRDEEAESFVERAEVGDRGEGAAFGGFDDFFHLGIGHGQPAQLGAMDI</sequence>
<dbReference type="Proteomes" id="UP001390339">
    <property type="component" value="Unassembled WGS sequence"/>
</dbReference>